<comment type="subcellular location">
    <subcellularLocation>
        <location evidence="6">Cytoplasm</location>
    </subcellularLocation>
</comment>
<dbReference type="HAMAP" id="MF_00740">
    <property type="entry name" value="Phosphopentomut"/>
    <property type="match status" value="1"/>
</dbReference>
<comment type="function">
    <text evidence="6">Isomerase that catalyzes the conversion of deoxy-ribose 1-phosphate (dRib-1-P) and ribose 1-phosphate (Rib-1-P) to deoxy-ribose 5-phosphate (dRib-5-P) and ribose 5-phosphate (Rib-5-P), respectively.</text>
</comment>
<dbReference type="EMBL" id="FQZY01000016">
    <property type="protein sequence ID" value="SHJ76301.1"/>
    <property type="molecule type" value="Genomic_DNA"/>
</dbReference>
<evidence type="ECO:0000256" key="4">
    <source>
        <dbReference type="ARBA" id="ARBA00023211"/>
    </source>
</evidence>
<dbReference type="GO" id="GO:0005829">
    <property type="term" value="C:cytosol"/>
    <property type="evidence" value="ECO:0007669"/>
    <property type="project" value="TreeGrafter"/>
</dbReference>
<dbReference type="UniPathway" id="UPA00087">
    <property type="reaction ID" value="UER00173"/>
</dbReference>
<dbReference type="Gene3D" id="3.40.720.10">
    <property type="entry name" value="Alkaline Phosphatase, subunit A"/>
    <property type="match status" value="1"/>
</dbReference>
<keyword evidence="10" id="KW-1185">Reference proteome</keyword>
<protein>
    <recommendedName>
        <fullName evidence="6 7">Phosphopentomutase</fullName>
        <ecNumber evidence="6 7">5.4.2.7</ecNumber>
    </recommendedName>
    <alternativeName>
        <fullName evidence="6">Phosphodeoxyribomutase</fullName>
    </alternativeName>
</protein>
<dbReference type="PIRSF" id="PIRSF001491">
    <property type="entry name" value="Ppentomutase"/>
    <property type="match status" value="1"/>
</dbReference>
<keyword evidence="3 6" id="KW-0479">Metal-binding</keyword>
<gene>
    <name evidence="6" type="primary">deoB</name>
    <name evidence="9" type="ORF">SAMN02745243_01311</name>
</gene>
<evidence type="ECO:0000256" key="5">
    <source>
        <dbReference type="ARBA" id="ARBA00023235"/>
    </source>
</evidence>
<feature type="binding site" evidence="6">
    <location>
        <position position="335"/>
    </location>
    <ligand>
        <name>Mn(2+)</name>
        <dbReference type="ChEBI" id="CHEBI:29035"/>
        <label>2</label>
    </ligand>
</feature>
<feature type="binding site" evidence="6">
    <location>
        <position position="11"/>
    </location>
    <ligand>
        <name>Mn(2+)</name>
        <dbReference type="ChEBI" id="CHEBI:29035"/>
        <label>1</label>
    </ligand>
</feature>
<dbReference type="GO" id="GO:0006018">
    <property type="term" value="P:2-deoxyribose 1-phosphate catabolic process"/>
    <property type="evidence" value="ECO:0007669"/>
    <property type="project" value="UniProtKB-UniRule"/>
</dbReference>
<dbReference type="InterPro" id="IPR024052">
    <property type="entry name" value="Phosphopentomutase_DeoB_cap_sf"/>
</dbReference>
<evidence type="ECO:0000256" key="6">
    <source>
        <dbReference type="HAMAP-Rule" id="MF_00740"/>
    </source>
</evidence>
<dbReference type="SUPFAM" id="SSF53649">
    <property type="entry name" value="Alkaline phosphatase-like"/>
    <property type="match status" value="1"/>
</dbReference>
<comment type="catalytic activity">
    <reaction evidence="6">
        <text>alpha-D-ribose 1-phosphate = D-ribose 5-phosphate</text>
        <dbReference type="Rhea" id="RHEA:18793"/>
        <dbReference type="ChEBI" id="CHEBI:57720"/>
        <dbReference type="ChEBI" id="CHEBI:78346"/>
        <dbReference type="EC" id="5.4.2.7"/>
    </reaction>
</comment>
<evidence type="ECO:0000256" key="1">
    <source>
        <dbReference type="ARBA" id="ARBA00010373"/>
    </source>
</evidence>
<keyword evidence="5 6" id="KW-0413">Isomerase</keyword>
<dbReference type="AlphaFoldDB" id="A0A1M6LYN6"/>
<evidence type="ECO:0000313" key="9">
    <source>
        <dbReference type="EMBL" id="SHJ76301.1"/>
    </source>
</evidence>
<dbReference type="GO" id="GO:0006015">
    <property type="term" value="P:5-phosphoribose 1-diphosphate biosynthetic process"/>
    <property type="evidence" value="ECO:0007669"/>
    <property type="project" value="UniProtKB-UniPathway"/>
</dbReference>
<dbReference type="STRING" id="1121950.SAMN02745243_01311"/>
<dbReference type="InterPro" id="IPR017850">
    <property type="entry name" value="Alkaline_phosphatase_core_sf"/>
</dbReference>
<reference evidence="9 10" key="1">
    <citation type="submission" date="2016-11" db="EMBL/GenBank/DDBJ databases">
        <authorList>
            <person name="Jaros S."/>
            <person name="Januszkiewicz K."/>
            <person name="Wedrychowicz H."/>
        </authorList>
    </citation>
    <scope>NUCLEOTIDE SEQUENCE [LARGE SCALE GENOMIC DNA]</scope>
    <source>
        <strain evidence="9 10">DSM 15480</strain>
    </source>
</reference>
<dbReference type="GO" id="GO:0008973">
    <property type="term" value="F:phosphopentomutase activity"/>
    <property type="evidence" value="ECO:0007669"/>
    <property type="project" value="UniProtKB-UniRule"/>
</dbReference>
<evidence type="ECO:0000256" key="2">
    <source>
        <dbReference type="ARBA" id="ARBA00022490"/>
    </source>
</evidence>
<dbReference type="GO" id="GO:0009117">
    <property type="term" value="P:nucleotide metabolic process"/>
    <property type="evidence" value="ECO:0007669"/>
    <property type="project" value="UniProtKB-UniRule"/>
</dbReference>
<dbReference type="CDD" id="cd16009">
    <property type="entry name" value="PPM"/>
    <property type="match status" value="1"/>
</dbReference>
<feature type="binding site" evidence="6">
    <location>
        <position position="287"/>
    </location>
    <ligand>
        <name>Mn(2+)</name>
        <dbReference type="ChEBI" id="CHEBI:29035"/>
        <label>2</label>
    </ligand>
</feature>
<feature type="binding site" evidence="6">
    <location>
        <position position="282"/>
    </location>
    <ligand>
        <name>Mn(2+)</name>
        <dbReference type="ChEBI" id="CHEBI:29035"/>
        <label>2</label>
    </ligand>
</feature>
<feature type="domain" description="Metalloenzyme" evidence="8">
    <location>
        <begin position="3"/>
        <end position="374"/>
    </location>
</feature>
<dbReference type="Pfam" id="PF01676">
    <property type="entry name" value="Metalloenzyme"/>
    <property type="match status" value="1"/>
</dbReference>
<organism evidence="9 10">
    <name type="scientific">Hespellia stercorisuis DSM 15480</name>
    <dbReference type="NCBI Taxonomy" id="1121950"/>
    <lineage>
        <taxon>Bacteria</taxon>
        <taxon>Bacillati</taxon>
        <taxon>Bacillota</taxon>
        <taxon>Clostridia</taxon>
        <taxon>Lachnospirales</taxon>
        <taxon>Lachnospiraceae</taxon>
        <taxon>Hespellia</taxon>
    </lineage>
</organism>
<comment type="cofactor">
    <cofactor evidence="6">
        <name>Mn(2+)</name>
        <dbReference type="ChEBI" id="CHEBI:29035"/>
    </cofactor>
    <text evidence="6">Binds 2 manganese ions.</text>
</comment>
<dbReference type="InterPro" id="IPR006124">
    <property type="entry name" value="Metalloenzyme"/>
</dbReference>
<dbReference type="InterPro" id="IPR010045">
    <property type="entry name" value="DeoB"/>
</dbReference>
<dbReference type="GO" id="GO:0030145">
    <property type="term" value="F:manganese ion binding"/>
    <property type="evidence" value="ECO:0007669"/>
    <property type="project" value="UniProtKB-UniRule"/>
</dbReference>
<keyword evidence="2 6" id="KW-0963">Cytoplasm</keyword>
<dbReference type="Proteomes" id="UP000184301">
    <property type="component" value="Unassembled WGS sequence"/>
</dbReference>
<evidence type="ECO:0000256" key="7">
    <source>
        <dbReference type="NCBIfam" id="TIGR01696"/>
    </source>
</evidence>
<dbReference type="PANTHER" id="PTHR21110:SF0">
    <property type="entry name" value="PHOSPHOPENTOMUTASE"/>
    <property type="match status" value="1"/>
</dbReference>
<comment type="pathway">
    <text evidence="6">Carbohydrate degradation; 2-deoxy-D-ribose 1-phosphate degradation; D-glyceraldehyde 3-phosphate and acetaldehyde from 2-deoxy-alpha-D-ribose 1-phosphate: step 1/2.</text>
</comment>
<feature type="binding site" evidence="6">
    <location>
        <position position="323"/>
    </location>
    <ligand>
        <name>Mn(2+)</name>
        <dbReference type="ChEBI" id="CHEBI:29035"/>
        <label>1</label>
    </ligand>
</feature>
<dbReference type="PANTHER" id="PTHR21110">
    <property type="entry name" value="PHOSPHOPENTOMUTASE"/>
    <property type="match status" value="1"/>
</dbReference>
<dbReference type="FunFam" id="3.30.70.1250:FF:000001">
    <property type="entry name" value="Phosphopentomutase"/>
    <property type="match status" value="1"/>
</dbReference>
<name>A0A1M6LYN6_9FIRM</name>
<feature type="binding site" evidence="6">
    <location>
        <position position="324"/>
    </location>
    <ligand>
        <name>Mn(2+)</name>
        <dbReference type="ChEBI" id="CHEBI:29035"/>
        <label>1</label>
    </ligand>
</feature>
<keyword evidence="4 6" id="KW-0464">Manganese</keyword>
<dbReference type="EC" id="5.4.2.7" evidence="6 7"/>
<comment type="similarity">
    <text evidence="1 6">Belongs to the phosphopentomutase family.</text>
</comment>
<comment type="catalytic activity">
    <reaction evidence="6">
        <text>2-deoxy-alpha-D-ribose 1-phosphate = 2-deoxy-D-ribose 5-phosphate</text>
        <dbReference type="Rhea" id="RHEA:27658"/>
        <dbReference type="ChEBI" id="CHEBI:57259"/>
        <dbReference type="ChEBI" id="CHEBI:62877"/>
        <dbReference type="EC" id="5.4.2.7"/>
    </reaction>
</comment>
<sequence>MKKRVFLIVLDSAGVGEAPDADQFGDVGCDTFGTCVRSGKLHVPNMSRLGLYNIDGTSFRKEQEDVSGCYGKLQEQSAGKDTTVGHWEIAGMISHQAMPTYPNGFPKEVIEEFEAMTGRKALCNQVYSGTDVIRDYGKEQVETGGLIVYTSADSVFQIAAHEEVVPLEELYDICRKTRAMLQGEHGVGRVIARPFVGTYPDYTRTVNRHDFSLEPPKDTMLDTLKAAGLDTIGVGKIYDIFAGKGVQETYANEGNKINMERTLSLLEKDFHGLCFVNLVDFDMLYGHRNDIPGYVNALNEVDVQLGQFMEKMAPEDLLIITADHGCDPGFKGTDHSREYIPVLCYGESLKKNVNLGMRSSYADIAQTVMEYLGVAYEGDGDSFFAEIEK</sequence>
<evidence type="ECO:0000313" key="10">
    <source>
        <dbReference type="Proteomes" id="UP000184301"/>
    </source>
</evidence>
<dbReference type="RefSeq" id="WP_073107144.1">
    <property type="nucleotide sequence ID" value="NZ_FQZY01000016.1"/>
</dbReference>
<dbReference type="NCBIfam" id="NF003766">
    <property type="entry name" value="PRK05362.1"/>
    <property type="match status" value="1"/>
</dbReference>
<accession>A0A1M6LYN6</accession>
<dbReference type="SUPFAM" id="SSF143856">
    <property type="entry name" value="DeoB insert domain-like"/>
    <property type="match status" value="1"/>
</dbReference>
<dbReference type="GO" id="GO:0000287">
    <property type="term" value="F:magnesium ion binding"/>
    <property type="evidence" value="ECO:0007669"/>
    <property type="project" value="UniProtKB-UniRule"/>
</dbReference>
<dbReference type="Gene3D" id="3.30.70.1250">
    <property type="entry name" value="Phosphopentomutase"/>
    <property type="match status" value="1"/>
</dbReference>
<evidence type="ECO:0000256" key="3">
    <source>
        <dbReference type="ARBA" id="ARBA00022723"/>
    </source>
</evidence>
<proteinExistence type="inferred from homology"/>
<dbReference type="NCBIfam" id="TIGR01696">
    <property type="entry name" value="deoB"/>
    <property type="match status" value="1"/>
</dbReference>
<dbReference type="GO" id="GO:0043094">
    <property type="term" value="P:metabolic compound salvage"/>
    <property type="evidence" value="ECO:0007669"/>
    <property type="project" value="UniProtKB-UniRule"/>
</dbReference>
<evidence type="ECO:0000259" key="8">
    <source>
        <dbReference type="Pfam" id="PF01676"/>
    </source>
</evidence>